<keyword evidence="9" id="KW-1185">Reference proteome</keyword>
<name>A0A6A6PW53_9PEZI</name>
<dbReference type="AlphaFoldDB" id="A0A6A6PW53"/>
<dbReference type="PROSITE" id="PS00027">
    <property type="entry name" value="HOMEOBOX_1"/>
    <property type="match status" value="1"/>
</dbReference>
<evidence type="ECO:0000313" key="9">
    <source>
        <dbReference type="Proteomes" id="UP000799767"/>
    </source>
</evidence>
<evidence type="ECO:0000256" key="1">
    <source>
        <dbReference type="ARBA" id="ARBA00023125"/>
    </source>
</evidence>
<feature type="compositionally biased region" description="Polar residues" evidence="6">
    <location>
        <begin position="126"/>
        <end position="144"/>
    </location>
</feature>
<keyword evidence="1 4" id="KW-0238">DNA-binding</keyword>
<dbReference type="PANTHER" id="PTHR24324">
    <property type="entry name" value="HOMEOBOX PROTEIN HHEX"/>
    <property type="match status" value="1"/>
</dbReference>
<evidence type="ECO:0000313" key="8">
    <source>
        <dbReference type="EMBL" id="KAF2483996.1"/>
    </source>
</evidence>
<evidence type="ECO:0000256" key="4">
    <source>
        <dbReference type="PROSITE-ProRule" id="PRU00108"/>
    </source>
</evidence>
<feature type="region of interest" description="Disordered" evidence="6">
    <location>
        <begin position="1"/>
        <end position="60"/>
    </location>
</feature>
<feature type="region of interest" description="Disordered" evidence="6">
    <location>
        <begin position="463"/>
        <end position="484"/>
    </location>
</feature>
<dbReference type="InterPro" id="IPR001356">
    <property type="entry name" value="HD"/>
</dbReference>
<keyword evidence="3 4" id="KW-0539">Nucleus</keyword>
<dbReference type="GO" id="GO:0030154">
    <property type="term" value="P:cell differentiation"/>
    <property type="evidence" value="ECO:0007669"/>
    <property type="project" value="TreeGrafter"/>
</dbReference>
<feature type="domain" description="Homeobox" evidence="7">
    <location>
        <begin position="46"/>
        <end position="106"/>
    </location>
</feature>
<accession>A0A6A6PW53</accession>
<dbReference type="SUPFAM" id="SSF46689">
    <property type="entry name" value="Homeodomain-like"/>
    <property type="match status" value="1"/>
</dbReference>
<reference evidence="8" key="1">
    <citation type="journal article" date="2020" name="Stud. Mycol.">
        <title>101 Dothideomycetes genomes: a test case for predicting lifestyles and emergence of pathogens.</title>
        <authorList>
            <person name="Haridas S."/>
            <person name="Albert R."/>
            <person name="Binder M."/>
            <person name="Bloem J."/>
            <person name="Labutti K."/>
            <person name="Salamov A."/>
            <person name="Andreopoulos B."/>
            <person name="Baker S."/>
            <person name="Barry K."/>
            <person name="Bills G."/>
            <person name="Bluhm B."/>
            <person name="Cannon C."/>
            <person name="Castanera R."/>
            <person name="Culley D."/>
            <person name="Daum C."/>
            <person name="Ezra D."/>
            <person name="Gonzalez J."/>
            <person name="Henrissat B."/>
            <person name="Kuo A."/>
            <person name="Liang C."/>
            <person name="Lipzen A."/>
            <person name="Lutzoni F."/>
            <person name="Magnuson J."/>
            <person name="Mondo S."/>
            <person name="Nolan M."/>
            <person name="Ohm R."/>
            <person name="Pangilinan J."/>
            <person name="Park H.-J."/>
            <person name="Ramirez L."/>
            <person name="Alfaro M."/>
            <person name="Sun H."/>
            <person name="Tritt A."/>
            <person name="Yoshinaga Y."/>
            <person name="Zwiers L.-H."/>
            <person name="Turgeon B."/>
            <person name="Goodwin S."/>
            <person name="Spatafora J."/>
            <person name="Crous P."/>
            <person name="Grigoriev I."/>
        </authorList>
    </citation>
    <scope>NUCLEOTIDE SEQUENCE</scope>
    <source>
        <strain evidence="8">CBS 113389</strain>
    </source>
</reference>
<evidence type="ECO:0000256" key="6">
    <source>
        <dbReference type="SAM" id="MobiDB-lite"/>
    </source>
</evidence>
<dbReference type="GO" id="GO:0000978">
    <property type="term" value="F:RNA polymerase II cis-regulatory region sequence-specific DNA binding"/>
    <property type="evidence" value="ECO:0007669"/>
    <property type="project" value="TreeGrafter"/>
</dbReference>
<feature type="DNA-binding region" description="Homeobox" evidence="4">
    <location>
        <begin position="48"/>
        <end position="107"/>
    </location>
</feature>
<protein>
    <recommendedName>
        <fullName evidence="7">Homeobox domain-containing protein</fullName>
    </recommendedName>
</protein>
<dbReference type="InterPro" id="IPR009057">
    <property type="entry name" value="Homeodomain-like_sf"/>
</dbReference>
<sequence>MDDTVPPHVPVGRYQPRSQQSASYAFLNHSSATLPNNLPPAVDDKPLARQKRRRTSPEDQAVLEAAYLRDFKPDKAARLELVKQVGLGEKEVQIWFQNRRQTSRRKSRPLLPHEIAQYHLERSGASPISSQAATSSTAGVSDNKGTFMPPPLTSVIDSRPGQIRTSPFSHGGSSPDAPETSKGLDSSASCSDASPWSAGGSSQDGRVVVDEFATGGHLAKRKSAPSLRVHHSFDAKTASGTSHGNGNSMSHLKRSSSIVRLSLSSEGSALIVTNDGSSPSPPRPAQTLLPDIAQNNPLPAPRLSAVTSSEAITEPLKRASIGRSRDSRAWEFWCDKDARSELEDKAEKDASGSAADAIDLLRSTTGRKILGTLSTGKNTFLARRSSALHRSSTGLKPPLIRRASTSFMRMPTKSYAGVAGVSKSRPKLQTGDSAISVYVPGNDSDKENWSPASVVHSDDSLDVRRASKGQDSSRRFGNENIAPEDDAEVRAFMRGGKSNIVSEEDDFDCVQSLLSLSQGNWR</sequence>
<dbReference type="InterPro" id="IPR017970">
    <property type="entry name" value="Homeobox_CS"/>
</dbReference>
<evidence type="ECO:0000256" key="2">
    <source>
        <dbReference type="ARBA" id="ARBA00023155"/>
    </source>
</evidence>
<feature type="compositionally biased region" description="Polar residues" evidence="6">
    <location>
        <begin position="16"/>
        <end position="36"/>
    </location>
</feature>
<dbReference type="PROSITE" id="PS50071">
    <property type="entry name" value="HOMEOBOX_2"/>
    <property type="match status" value="1"/>
</dbReference>
<feature type="region of interest" description="Disordered" evidence="6">
    <location>
        <begin position="122"/>
        <end position="203"/>
    </location>
</feature>
<organism evidence="8 9">
    <name type="scientific">Neohortaea acidophila</name>
    <dbReference type="NCBI Taxonomy" id="245834"/>
    <lineage>
        <taxon>Eukaryota</taxon>
        <taxon>Fungi</taxon>
        <taxon>Dikarya</taxon>
        <taxon>Ascomycota</taxon>
        <taxon>Pezizomycotina</taxon>
        <taxon>Dothideomycetes</taxon>
        <taxon>Dothideomycetidae</taxon>
        <taxon>Mycosphaerellales</taxon>
        <taxon>Teratosphaeriaceae</taxon>
        <taxon>Neohortaea</taxon>
    </lineage>
</organism>
<dbReference type="GeneID" id="54470291"/>
<dbReference type="RefSeq" id="XP_033590566.1">
    <property type="nucleotide sequence ID" value="XM_033729289.1"/>
</dbReference>
<dbReference type="CDD" id="cd00086">
    <property type="entry name" value="homeodomain"/>
    <property type="match status" value="1"/>
</dbReference>
<gene>
    <name evidence="8" type="ORF">BDY17DRAFT_119260</name>
</gene>
<feature type="compositionally biased region" description="Polar residues" evidence="6">
    <location>
        <begin position="238"/>
        <end position="250"/>
    </location>
</feature>
<proteinExistence type="predicted"/>
<dbReference type="PANTHER" id="PTHR24324:SF9">
    <property type="entry name" value="HOMEOBOX DOMAIN-CONTAINING PROTEIN"/>
    <property type="match status" value="1"/>
</dbReference>
<dbReference type="GO" id="GO:0000981">
    <property type="term" value="F:DNA-binding transcription factor activity, RNA polymerase II-specific"/>
    <property type="evidence" value="ECO:0007669"/>
    <property type="project" value="InterPro"/>
</dbReference>
<dbReference type="SMART" id="SM00389">
    <property type="entry name" value="HOX"/>
    <property type="match status" value="1"/>
</dbReference>
<dbReference type="InterPro" id="IPR051000">
    <property type="entry name" value="Homeobox_DNA-bind_prot"/>
</dbReference>
<dbReference type="Proteomes" id="UP000799767">
    <property type="component" value="Unassembled WGS sequence"/>
</dbReference>
<feature type="compositionally biased region" description="Low complexity" evidence="6">
    <location>
        <begin position="186"/>
        <end position="198"/>
    </location>
</feature>
<evidence type="ECO:0000256" key="3">
    <source>
        <dbReference type="ARBA" id="ARBA00023242"/>
    </source>
</evidence>
<dbReference type="Gene3D" id="1.10.10.60">
    <property type="entry name" value="Homeodomain-like"/>
    <property type="match status" value="1"/>
</dbReference>
<feature type="region of interest" description="Disordered" evidence="6">
    <location>
        <begin position="234"/>
        <end position="254"/>
    </location>
</feature>
<dbReference type="GO" id="GO:0005634">
    <property type="term" value="C:nucleus"/>
    <property type="evidence" value="ECO:0007669"/>
    <property type="project" value="UniProtKB-SubCell"/>
</dbReference>
<dbReference type="EMBL" id="MU001634">
    <property type="protein sequence ID" value="KAF2483996.1"/>
    <property type="molecule type" value="Genomic_DNA"/>
</dbReference>
<comment type="subcellular location">
    <subcellularLocation>
        <location evidence="4 5">Nucleus</location>
    </subcellularLocation>
</comment>
<evidence type="ECO:0000256" key="5">
    <source>
        <dbReference type="RuleBase" id="RU000682"/>
    </source>
</evidence>
<dbReference type="Pfam" id="PF00046">
    <property type="entry name" value="Homeodomain"/>
    <property type="match status" value="1"/>
</dbReference>
<keyword evidence="2 4" id="KW-0371">Homeobox</keyword>
<evidence type="ECO:0000259" key="7">
    <source>
        <dbReference type="PROSITE" id="PS50071"/>
    </source>
</evidence>
<feature type="compositionally biased region" description="Polar residues" evidence="6">
    <location>
        <begin position="163"/>
        <end position="172"/>
    </location>
</feature>
<dbReference type="OrthoDB" id="6159439at2759"/>